<organism evidence="1 2">
    <name type="scientific">Bauhinia variegata</name>
    <name type="common">Purple orchid tree</name>
    <name type="synonym">Phanera variegata</name>
    <dbReference type="NCBI Taxonomy" id="167791"/>
    <lineage>
        <taxon>Eukaryota</taxon>
        <taxon>Viridiplantae</taxon>
        <taxon>Streptophyta</taxon>
        <taxon>Embryophyta</taxon>
        <taxon>Tracheophyta</taxon>
        <taxon>Spermatophyta</taxon>
        <taxon>Magnoliopsida</taxon>
        <taxon>eudicotyledons</taxon>
        <taxon>Gunneridae</taxon>
        <taxon>Pentapetalae</taxon>
        <taxon>rosids</taxon>
        <taxon>fabids</taxon>
        <taxon>Fabales</taxon>
        <taxon>Fabaceae</taxon>
        <taxon>Cercidoideae</taxon>
        <taxon>Cercideae</taxon>
        <taxon>Bauhiniinae</taxon>
        <taxon>Bauhinia</taxon>
    </lineage>
</organism>
<proteinExistence type="predicted"/>
<name>A0ACB9KUY6_BAUVA</name>
<protein>
    <submittedName>
        <fullName evidence="1">Uncharacterized protein</fullName>
    </submittedName>
</protein>
<gene>
    <name evidence="1" type="ORF">L6164_034421</name>
</gene>
<accession>A0ACB9KUY6</accession>
<keyword evidence="2" id="KW-1185">Reference proteome</keyword>
<sequence>MAKEQIQVLNALDVAKTQWYHFTAIIIAGMGFFTDAYDLFCISLVTKLLGRIYYHVDGAAKPGTLPPNVSAAVNGVAFCGTLSGQLFFGWLGDKLGRKKVYGMTLMLMVICSVASGLSFGHNQKSVMTTLCFFRFWLGFGIGGDYPLSATIMSEYSNKKTRGAFIAAVFAMQGFGILAGGMFAIVISSAFKARFDAPSYEVDPVGSTVPQADYVWRIILMVGALPAALTYYWRMKMPETARYTALVAKNMERAAADMSKVLQMEIQAEPQKVEPEGQDKAKTFGLFSKEFLSRHGLHLLGTTTTWFLLDIAFYSQNLFQKDIFSAIGWIPPAKTMNALEEVYKIARAQTLIALCSTVPGYWFTVAFIDRIGRFAIQLMGFFFMTVFMFALAIPYNHWTHKDNRIGFVVVYSLTFFFANFGPNATTFVVPAEIFPARFRSTCHGISSASGKLGAIVGAFGFLYLAQNQDKSKADAGYPAGIGVRNSLLVLGGVNLLGVLFTFLVPEAKGKSLEEMSGENDEESRAESEQAPAYSNRTVPYA</sequence>
<evidence type="ECO:0000313" key="1">
    <source>
        <dbReference type="EMBL" id="KAI4301107.1"/>
    </source>
</evidence>
<dbReference type="Proteomes" id="UP000828941">
    <property type="component" value="Chromosome 13"/>
</dbReference>
<reference evidence="1 2" key="1">
    <citation type="journal article" date="2022" name="DNA Res.">
        <title>Chromosomal-level genome assembly of the orchid tree Bauhinia variegata (Leguminosae; Cercidoideae) supports the allotetraploid origin hypothesis of Bauhinia.</title>
        <authorList>
            <person name="Zhong Y."/>
            <person name="Chen Y."/>
            <person name="Zheng D."/>
            <person name="Pang J."/>
            <person name="Liu Y."/>
            <person name="Luo S."/>
            <person name="Meng S."/>
            <person name="Qian L."/>
            <person name="Wei D."/>
            <person name="Dai S."/>
            <person name="Zhou R."/>
        </authorList>
    </citation>
    <scope>NUCLEOTIDE SEQUENCE [LARGE SCALE GENOMIC DNA]</scope>
    <source>
        <strain evidence="1">BV-YZ2020</strain>
    </source>
</reference>
<dbReference type="EMBL" id="CM039438">
    <property type="protein sequence ID" value="KAI4301107.1"/>
    <property type="molecule type" value="Genomic_DNA"/>
</dbReference>
<evidence type="ECO:0000313" key="2">
    <source>
        <dbReference type="Proteomes" id="UP000828941"/>
    </source>
</evidence>
<comment type="caution">
    <text evidence="1">The sequence shown here is derived from an EMBL/GenBank/DDBJ whole genome shotgun (WGS) entry which is preliminary data.</text>
</comment>